<dbReference type="GO" id="GO:0004553">
    <property type="term" value="F:hydrolase activity, hydrolyzing O-glycosyl compounds"/>
    <property type="evidence" value="ECO:0007669"/>
    <property type="project" value="InterPro"/>
</dbReference>
<organism evidence="1 2">
    <name type="scientific">Roseivirga misakiensis</name>
    <dbReference type="NCBI Taxonomy" id="1563681"/>
    <lineage>
        <taxon>Bacteria</taxon>
        <taxon>Pseudomonadati</taxon>
        <taxon>Bacteroidota</taxon>
        <taxon>Cytophagia</taxon>
        <taxon>Cytophagales</taxon>
        <taxon>Roseivirgaceae</taxon>
        <taxon>Roseivirga</taxon>
    </lineage>
</organism>
<dbReference type="Gene3D" id="2.60.40.10">
    <property type="entry name" value="Immunoglobulins"/>
    <property type="match status" value="1"/>
</dbReference>
<name>A0A1E5T7A9_9BACT</name>
<reference evidence="1 2" key="1">
    <citation type="submission" date="2016-08" db="EMBL/GenBank/DDBJ databases">
        <title>Draft genome of Fabibacter sp. strain SK-8.</title>
        <authorList>
            <person name="Wong S.-K."/>
            <person name="Hamasaki K."/>
            <person name="Yoshizawa S."/>
        </authorList>
    </citation>
    <scope>NUCLEOTIDE SEQUENCE [LARGE SCALE GENOMIC DNA]</scope>
    <source>
        <strain evidence="1 2">SK-8</strain>
    </source>
</reference>
<evidence type="ECO:0008006" key="3">
    <source>
        <dbReference type="Google" id="ProtNLM"/>
    </source>
</evidence>
<comment type="caution">
    <text evidence="1">The sequence shown here is derived from an EMBL/GenBank/DDBJ whole genome shotgun (WGS) entry which is preliminary data.</text>
</comment>
<dbReference type="Gene3D" id="1.10.1330.10">
    <property type="entry name" value="Dockerin domain"/>
    <property type="match status" value="1"/>
</dbReference>
<dbReference type="AlphaFoldDB" id="A0A1E5T7A9"/>
<proteinExistence type="predicted"/>
<dbReference type="Proteomes" id="UP000095552">
    <property type="component" value="Unassembled WGS sequence"/>
</dbReference>
<dbReference type="Pfam" id="PF00404">
    <property type="entry name" value="Dockerin_1"/>
    <property type="match status" value="1"/>
</dbReference>
<dbReference type="EMBL" id="MDGQ01000003">
    <property type="protein sequence ID" value="OEK07187.1"/>
    <property type="molecule type" value="Genomic_DNA"/>
</dbReference>
<accession>A0A1E5T7A9</accession>
<keyword evidence="2" id="KW-1185">Reference proteome</keyword>
<dbReference type="InterPro" id="IPR013783">
    <property type="entry name" value="Ig-like_fold"/>
</dbReference>
<dbReference type="PROSITE" id="PS00018">
    <property type="entry name" value="EF_HAND_1"/>
    <property type="match status" value="1"/>
</dbReference>
<evidence type="ECO:0000313" key="2">
    <source>
        <dbReference type="Proteomes" id="UP000095552"/>
    </source>
</evidence>
<dbReference type="STRING" id="1563681.BFP71_05915"/>
<dbReference type="InterPro" id="IPR036439">
    <property type="entry name" value="Dockerin_dom_sf"/>
</dbReference>
<dbReference type="SUPFAM" id="SSF63446">
    <property type="entry name" value="Type I dockerin domain"/>
    <property type="match status" value="1"/>
</dbReference>
<dbReference type="InterPro" id="IPR002105">
    <property type="entry name" value="Dockerin_1_rpt"/>
</dbReference>
<dbReference type="InterPro" id="IPR018247">
    <property type="entry name" value="EF_Hand_1_Ca_BS"/>
</dbReference>
<dbReference type="NCBIfam" id="NF012200">
    <property type="entry name" value="choice_anch_D"/>
    <property type="match status" value="1"/>
</dbReference>
<dbReference type="RefSeq" id="WP_069834499.1">
    <property type="nucleotide sequence ID" value="NZ_MDGQ01000003.1"/>
</dbReference>
<gene>
    <name evidence="1" type="ORF">BFP71_05915</name>
</gene>
<dbReference type="OrthoDB" id="863479at2"/>
<evidence type="ECO:0000313" key="1">
    <source>
        <dbReference type="EMBL" id="OEK07187.1"/>
    </source>
</evidence>
<sequence length="752" mass="78819">MTRSIIFRITLLLILSNLGVKSYAQRSASAGSIDPFVDGFSSQVRSTRLSDDKVLIIYSTTVSSATSKIMAVVGTISGSDISYGASVEVTSMIYTRTDVAAFSSSKAIVIFESRLSTDQNRYVLLDINGDAITAGSEQTLGDGDQVSFRMMRATTLTNDKVVVAYEKDTGSGNDKELSIVAGTLNGTTINWGATVRAAFSVSYFDMTRLSDTKFALVYEGNEGTVNLNEGLIRIGELSGTTINLGTEVSFASDEVVDVVQVTALSETEIIVAWEYNVTNDYAGVTYGTISGTTPTFPGNVVTFYTAEGVDDLDVDAISATEFIVAIDGGSGDASPFYTGVVVSNNITLTSPSNIYVGQADDITVSALTSDRVVLAFTNDNAVGTPTVDRGDAMVLTLTATTNPEINVLGNSVDIISGDGSPSVTDHTDFGTGGSLSRTFTIQNQGSGILTLGSSSVTITGTNAADFSVNTQPATSVSGNSSTTFIIDFSSTIASIRTAEIHINSDDIHEPEYIFSIQAVGGSSVPASVTVAATVFLEGAYNGTNLNTAINSSIPAQQPYNGVNSHSQTTSVSIPASAVDWVLVELREASTAATATNATRKGSTAGFLMNDGTIKATDGTSNLTINLTGNTGTDYYVVIYHRNHLPIMSAIAIDGSGGTLTIDFTSNSANTYQTTTALASLTNNKFGMPSGDVNQDGSINSTDLSTWRTNNGAAYSYSGNGSSDFNLDGEINAVDRNDFQQKNTSKTRRVPSN</sequence>
<protein>
    <recommendedName>
        <fullName evidence="3">Dockerin domain-containing protein</fullName>
    </recommendedName>
</protein>
<dbReference type="GO" id="GO:0000272">
    <property type="term" value="P:polysaccharide catabolic process"/>
    <property type="evidence" value="ECO:0007669"/>
    <property type="project" value="InterPro"/>
</dbReference>